<sequence>MPSQASLLQAVADYRNGVIAFSHGLSKEQFKEYRIALQHQIAYPHSPASLMTNAWYGMDDLIAEDQKEHRARLFTAFEELLPRMTGNRKPEMRYNLLAFLERYIILEDENARSSARSSATSQTGGGLQQRVASLEHRADHNEDVVTSLGISMQSADGDLHDCIAHEKMLRDMKIYEVVEQAIAARMADVRAQSLKTILLEQRVGELQAKQQQASAL</sequence>
<dbReference type="Proteomes" id="UP000245946">
    <property type="component" value="Unassembled WGS sequence"/>
</dbReference>
<proteinExistence type="predicted"/>
<dbReference type="GeneID" id="37271701"/>
<dbReference type="RefSeq" id="XP_025598224.1">
    <property type="nucleotide sequence ID" value="XM_025744157.1"/>
</dbReference>
<protein>
    <submittedName>
        <fullName evidence="1">Uncharacterized protein</fullName>
    </submittedName>
</protein>
<reference evidence="1 2" key="1">
    <citation type="journal article" date="2018" name="Mol. Biol. Evol.">
        <title>Broad Genomic Sampling Reveals a Smut Pathogenic Ancestry of the Fungal Clade Ustilaginomycotina.</title>
        <authorList>
            <person name="Kijpornyongpan T."/>
            <person name="Mondo S.J."/>
            <person name="Barry K."/>
            <person name="Sandor L."/>
            <person name="Lee J."/>
            <person name="Lipzen A."/>
            <person name="Pangilinan J."/>
            <person name="LaButti K."/>
            <person name="Hainaut M."/>
            <person name="Henrissat B."/>
            <person name="Grigoriev I.V."/>
            <person name="Spatafora J.W."/>
            <person name="Aime M.C."/>
        </authorList>
    </citation>
    <scope>NUCLEOTIDE SEQUENCE [LARGE SCALE GENOMIC DNA]</scope>
    <source>
        <strain evidence="1 2">MCA 4186</strain>
    </source>
</reference>
<evidence type="ECO:0000313" key="2">
    <source>
        <dbReference type="Proteomes" id="UP000245946"/>
    </source>
</evidence>
<accession>A0A316ZCD9</accession>
<gene>
    <name evidence="1" type="ORF">FA09DRAFT_338914</name>
</gene>
<keyword evidence="2" id="KW-1185">Reference proteome</keyword>
<evidence type="ECO:0000313" key="1">
    <source>
        <dbReference type="EMBL" id="PWN97945.1"/>
    </source>
</evidence>
<dbReference type="EMBL" id="KZ819293">
    <property type="protein sequence ID" value="PWN97945.1"/>
    <property type="molecule type" value="Genomic_DNA"/>
</dbReference>
<name>A0A316ZCD9_9BASI</name>
<organism evidence="1 2">
    <name type="scientific">Tilletiopsis washingtonensis</name>
    <dbReference type="NCBI Taxonomy" id="58919"/>
    <lineage>
        <taxon>Eukaryota</taxon>
        <taxon>Fungi</taxon>
        <taxon>Dikarya</taxon>
        <taxon>Basidiomycota</taxon>
        <taxon>Ustilaginomycotina</taxon>
        <taxon>Exobasidiomycetes</taxon>
        <taxon>Entylomatales</taxon>
        <taxon>Entylomatales incertae sedis</taxon>
        <taxon>Tilletiopsis</taxon>
    </lineage>
</organism>
<dbReference type="AlphaFoldDB" id="A0A316ZCD9"/>